<keyword evidence="30" id="KW-0968">Cytoplasmic vesicle</keyword>
<dbReference type="GO" id="GO:0000281">
    <property type="term" value="P:mitotic cytokinesis"/>
    <property type="evidence" value="ECO:0007669"/>
    <property type="project" value="TreeGrafter"/>
</dbReference>
<name>A0A9P9YI82_9MUSC</name>
<evidence type="ECO:0000259" key="38">
    <source>
        <dbReference type="PROSITE" id="PS50238"/>
    </source>
</evidence>
<dbReference type="SMART" id="SM00192">
    <property type="entry name" value="LDLa"/>
    <property type="match status" value="3"/>
</dbReference>
<evidence type="ECO:0000256" key="28">
    <source>
        <dbReference type="ARBA" id="ARBA00023242"/>
    </source>
</evidence>
<evidence type="ECO:0000256" key="8">
    <source>
        <dbReference type="ARBA" id="ARBA00022468"/>
    </source>
</evidence>
<dbReference type="FunFam" id="1.10.555.10:FF:000034">
    <property type="entry name" value="Rac GTPase-activating protein 1"/>
    <property type="match status" value="1"/>
</dbReference>
<dbReference type="InterPro" id="IPR000436">
    <property type="entry name" value="Sushi_SCR_CCP_dom"/>
</dbReference>
<evidence type="ECO:0000256" key="27">
    <source>
        <dbReference type="ARBA" id="ARBA00023212"/>
    </source>
</evidence>
<evidence type="ECO:0000256" key="18">
    <source>
        <dbReference type="ARBA" id="ARBA00022833"/>
    </source>
</evidence>
<keyword evidence="24" id="KW-0446">Lipid-binding</keyword>
<evidence type="ECO:0000256" key="16">
    <source>
        <dbReference type="ARBA" id="ARBA00022771"/>
    </source>
</evidence>
<keyword evidence="25 36" id="KW-0472">Membrane</keyword>
<evidence type="ECO:0000256" key="24">
    <source>
        <dbReference type="ARBA" id="ARBA00023121"/>
    </source>
</evidence>
<evidence type="ECO:0000259" key="39">
    <source>
        <dbReference type="PROSITE" id="PS50923"/>
    </source>
</evidence>
<evidence type="ECO:0000256" key="36">
    <source>
        <dbReference type="SAM" id="Phobius"/>
    </source>
</evidence>
<keyword evidence="20" id="KW-0744">Spermatogenesis</keyword>
<keyword evidence="9" id="KW-0217">Developmental protein</keyword>
<dbReference type="FunFam" id="3.30.60.20:FF:000033">
    <property type="entry name" value="Rac GTPase-activating protein 1"/>
    <property type="match status" value="1"/>
</dbReference>
<keyword evidence="16" id="KW-0863">Zinc-finger</keyword>
<evidence type="ECO:0000256" key="3">
    <source>
        <dbReference type="ARBA" id="ARBA00004214"/>
    </source>
</evidence>
<evidence type="ECO:0000256" key="9">
    <source>
        <dbReference type="ARBA" id="ARBA00022473"/>
    </source>
</evidence>
<keyword evidence="41" id="KW-1185">Reference proteome</keyword>
<dbReference type="GO" id="GO:0005096">
    <property type="term" value="F:GTPase activator activity"/>
    <property type="evidence" value="ECO:0007669"/>
    <property type="project" value="UniProtKB-KW"/>
</dbReference>
<dbReference type="PANTHER" id="PTHR46199:SF3">
    <property type="entry name" value="RAC GTPASE-ACTIVATING PROTEIN 1"/>
    <property type="match status" value="1"/>
</dbReference>
<keyword evidence="22" id="KW-0175">Coiled coil</keyword>
<evidence type="ECO:0000256" key="23">
    <source>
        <dbReference type="ARBA" id="ARBA00023065"/>
    </source>
</evidence>
<comment type="caution">
    <text evidence="40">The sequence shown here is derived from an EMBL/GenBank/DDBJ whole genome shotgun (WGS) entry which is preliminary data.</text>
</comment>
<accession>A0A9P9YI82</accession>
<organism evidence="40 41">
    <name type="scientific">Drosophila gunungcola</name>
    <name type="common">fruit fly</name>
    <dbReference type="NCBI Taxonomy" id="103775"/>
    <lineage>
        <taxon>Eukaryota</taxon>
        <taxon>Metazoa</taxon>
        <taxon>Ecdysozoa</taxon>
        <taxon>Arthropoda</taxon>
        <taxon>Hexapoda</taxon>
        <taxon>Insecta</taxon>
        <taxon>Pterygota</taxon>
        <taxon>Neoptera</taxon>
        <taxon>Endopterygota</taxon>
        <taxon>Diptera</taxon>
        <taxon>Brachycera</taxon>
        <taxon>Muscomorpha</taxon>
        <taxon>Ephydroidea</taxon>
        <taxon>Drosophilidae</taxon>
        <taxon>Drosophila</taxon>
        <taxon>Sophophora</taxon>
    </lineage>
</organism>
<evidence type="ECO:0000256" key="11">
    <source>
        <dbReference type="ARBA" id="ARBA00022490"/>
    </source>
</evidence>
<dbReference type="Pfam" id="PF00130">
    <property type="entry name" value="C1_1"/>
    <property type="match status" value="1"/>
</dbReference>
<dbReference type="InterPro" id="IPR036055">
    <property type="entry name" value="LDL_receptor-like_sf"/>
</dbReference>
<reference evidence="40" key="1">
    <citation type="journal article" date="2023" name="Genome Biol. Evol.">
        <title>Long-read-based Genome Assembly of Drosophila gunungcola Reveals Fewer Chemosensory Genes in Flower-breeding Species.</title>
        <authorList>
            <person name="Negi A."/>
            <person name="Liao B.Y."/>
            <person name="Yeh S.D."/>
        </authorList>
    </citation>
    <scope>NUCLEOTIDE SEQUENCE</scope>
    <source>
        <strain evidence="40">Sukarami</strain>
    </source>
</reference>
<dbReference type="Gene3D" id="4.10.400.10">
    <property type="entry name" value="Low-density Lipoprotein Receptor"/>
    <property type="match status" value="2"/>
</dbReference>
<dbReference type="InterPro" id="IPR002219">
    <property type="entry name" value="PKC_DAG/PE"/>
</dbReference>
<evidence type="ECO:0000256" key="5">
    <source>
        <dbReference type="ARBA" id="ARBA00004413"/>
    </source>
</evidence>
<dbReference type="SUPFAM" id="SSF57889">
    <property type="entry name" value="Cysteine-rich domain"/>
    <property type="match status" value="1"/>
</dbReference>
<evidence type="ECO:0000256" key="26">
    <source>
        <dbReference type="ARBA" id="ARBA00023157"/>
    </source>
</evidence>
<keyword evidence="17" id="KW-0221">Differentiation</keyword>
<keyword evidence="8" id="KW-0343">GTPase activation</keyword>
<evidence type="ECO:0000256" key="14">
    <source>
        <dbReference type="ARBA" id="ARBA00022618"/>
    </source>
</evidence>
<evidence type="ECO:0000256" key="19">
    <source>
        <dbReference type="ARBA" id="ARBA00022843"/>
    </source>
</evidence>
<evidence type="ECO:0000256" key="13">
    <source>
        <dbReference type="ARBA" id="ARBA00022553"/>
    </source>
</evidence>
<evidence type="ECO:0000256" key="29">
    <source>
        <dbReference type="ARBA" id="ARBA00023306"/>
    </source>
</evidence>
<evidence type="ECO:0000256" key="21">
    <source>
        <dbReference type="ARBA" id="ARBA00022990"/>
    </source>
</evidence>
<feature type="domain" description="Phorbol-ester/DAG-type" evidence="37">
    <location>
        <begin position="318"/>
        <end position="367"/>
    </location>
</feature>
<dbReference type="SUPFAM" id="SSF57535">
    <property type="entry name" value="Complement control module/SCR domain"/>
    <property type="match status" value="1"/>
</dbReference>
<keyword evidence="10" id="KW-1003">Cell membrane</keyword>
<dbReference type="GO" id="GO:0030154">
    <property type="term" value="P:cell differentiation"/>
    <property type="evidence" value="ECO:0007669"/>
    <property type="project" value="UniProtKB-KW"/>
</dbReference>
<evidence type="ECO:0000256" key="1">
    <source>
        <dbReference type="ARBA" id="ARBA00004123"/>
    </source>
</evidence>
<dbReference type="PROSITE" id="PS50081">
    <property type="entry name" value="ZF_DAG_PE_2"/>
    <property type="match status" value="1"/>
</dbReference>
<evidence type="ECO:0000256" key="10">
    <source>
        <dbReference type="ARBA" id="ARBA00022475"/>
    </source>
</evidence>
<dbReference type="SMART" id="SM00324">
    <property type="entry name" value="RhoGAP"/>
    <property type="match status" value="1"/>
</dbReference>
<dbReference type="Gene3D" id="1.10.555.10">
    <property type="entry name" value="Rho GTPase activation protein"/>
    <property type="match status" value="1"/>
</dbReference>
<feature type="disulfide bond" evidence="33">
    <location>
        <begin position="734"/>
        <end position="752"/>
    </location>
</feature>
<evidence type="ECO:0000256" key="6">
    <source>
        <dbReference type="ARBA" id="ARBA00004626"/>
    </source>
</evidence>
<dbReference type="GO" id="GO:0008289">
    <property type="term" value="F:lipid binding"/>
    <property type="evidence" value="ECO:0007669"/>
    <property type="project" value="UniProtKB-KW"/>
</dbReference>
<dbReference type="Gene3D" id="2.40.128.620">
    <property type="match status" value="1"/>
</dbReference>
<evidence type="ECO:0000256" key="7">
    <source>
        <dbReference type="ARBA" id="ARBA00022448"/>
    </source>
</evidence>
<proteinExistence type="predicted"/>
<evidence type="ECO:0000256" key="22">
    <source>
        <dbReference type="ARBA" id="ARBA00023054"/>
    </source>
</evidence>
<dbReference type="CDD" id="cd04382">
    <property type="entry name" value="RhoGAP_MgcRacGAP"/>
    <property type="match status" value="1"/>
</dbReference>
<dbReference type="InterPro" id="IPR008936">
    <property type="entry name" value="Rho_GTPase_activation_prot"/>
</dbReference>
<feature type="domain" description="Sushi" evidence="39">
    <location>
        <begin position="806"/>
        <end position="870"/>
    </location>
</feature>
<feature type="disulfide bond" evidence="33">
    <location>
        <begin position="727"/>
        <end position="739"/>
    </location>
</feature>
<evidence type="ECO:0000313" key="40">
    <source>
        <dbReference type="EMBL" id="KAI8037428.1"/>
    </source>
</evidence>
<keyword evidence="29" id="KW-0131">Cell cycle</keyword>
<feature type="domain" description="Rho-GAP" evidence="38">
    <location>
        <begin position="388"/>
        <end position="570"/>
    </location>
</feature>
<evidence type="ECO:0000256" key="33">
    <source>
        <dbReference type="PROSITE-ProRule" id="PRU00124"/>
    </source>
</evidence>
<keyword evidence="21" id="KW-0007">Acetylation</keyword>
<keyword evidence="18" id="KW-0862">Zinc</keyword>
<evidence type="ECO:0000256" key="20">
    <source>
        <dbReference type="ARBA" id="ARBA00022871"/>
    </source>
</evidence>
<keyword evidence="13" id="KW-0597">Phosphoprotein</keyword>
<dbReference type="GO" id="GO:0032154">
    <property type="term" value="C:cleavage furrow"/>
    <property type="evidence" value="ECO:0007669"/>
    <property type="project" value="UniProtKB-SubCell"/>
</dbReference>
<keyword evidence="7" id="KW-0813">Transport</keyword>
<evidence type="ECO:0000256" key="34">
    <source>
        <dbReference type="PROSITE-ProRule" id="PRU00302"/>
    </source>
</evidence>
<feature type="disulfide bond" evidence="33">
    <location>
        <begin position="689"/>
        <end position="707"/>
    </location>
</feature>
<sequence length="929" mass="103490">MALSALASFDDLRRCMQVLTDGTAEEEFLRFLRMFEQYHEKCAGYAAETARIQNELDKSLTKMGDLEGKLFHARRIIDMEIKARRQAEHERDAMEGKIMAVADLLRHERNLNNETRDKLAFLHTLPSSRKRKSLNAVREDKSYGDINSTGSLLSDLSITHSEDDFLDVRTSKSWREHRPSLPKNPIPCVGNKRSRLSTGLNGSVSGNTPTTSKSRRSGVGIGVEQHTVDVGQGAERFCATTKVTIPQDGQGVIRAESTIESLPVIGGHERICEGLSSTPRRSVLKEATAPPLTPVNAMAPHVAAESGTPLQHRPLMRSHTFSQKTFLRGDNCVQCQKRIRFGAVGLRCRDCPVRCHIDCRYLLTVSCVPQTGTPTTKTMTGYVTDFAPSIAPMIPALVVHCVNEIEARGLTEVGLYRLSSSEREYKALKEQFLRGKATPHLGNTDIYVLCCCVKDFLRSLTEPLIPTSQWKDFANAVQNPDSKTAQEMLYKSVKQLPQANRDTLAFLILHFQRIAQCPVVLMPIDNIALIFGPTIVGYSTPDPDQHAIYTEVFTQKQVMKALLELPVSFWEQYIVIDTTRTPGTVIKRVPSSKHDLLSLYGSSQSVNCKPFEMFEAHRNRSLLLVVLLSLAFARCSGSWNATSCGHRCGGGDCIDLDQLCDGRADCLDASDETSAMCEKVWCPGYGFRCSYGACIASTAVCDGVRDCVDGSDEEGWLCRAQMQQANCDNWEMYCSSGQCMPYSKLCDGIRDCRDGDDEQESLCEGVAIPTTTVRTTTAVTENGGIVITPTLTTTRRPPPNPIQKNGECVIPQLPNVIVKHFTDAILPAGSRVANGTRIYYECPAEHSLKGEHQNICEDSLWINKFPYCETPTAFVFSLVISLFSFLIVVLLILIWRVRRDNDHRRQREEHIWLVETSTNRAQQSDIPKV</sequence>
<dbReference type="GO" id="GO:0008270">
    <property type="term" value="F:zinc ion binding"/>
    <property type="evidence" value="ECO:0007669"/>
    <property type="project" value="UniProtKB-KW"/>
</dbReference>
<dbReference type="GO" id="GO:0007283">
    <property type="term" value="P:spermatogenesis"/>
    <property type="evidence" value="ECO:0007669"/>
    <property type="project" value="UniProtKB-KW"/>
</dbReference>
<dbReference type="GO" id="GO:0005634">
    <property type="term" value="C:nucleus"/>
    <property type="evidence" value="ECO:0007669"/>
    <property type="project" value="UniProtKB-SubCell"/>
</dbReference>
<evidence type="ECO:0000256" key="2">
    <source>
        <dbReference type="ARBA" id="ARBA00004186"/>
    </source>
</evidence>
<evidence type="ECO:0000313" key="41">
    <source>
        <dbReference type="Proteomes" id="UP001059596"/>
    </source>
</evidence>
<dbReference type="GO" id="GO:0006811">
    <property type="term" value="P:monoatomic ion transport"/>
    <property type="evidence" value="ECO:0007669"/>
    <property type="project" value="UniProtKB-KW"/>
</dbReference>
<evidence type="ECO:0000259" key="37">
    <source>
        <dbReference type="PROSITE" id="PS50081"/>
    </source>
</evidence>
<dbReference type="CDD" id="cd00112">
    <property type="entry name" value="LDLa"/>
    <property type="match status" value="3"/>
</dbReference>
<comment type="subcellular location">
    <subcellularLocation>
        <location evidence="5">Cell membrane</location>
        <topology evidence="5">Peripheral membrane protein</topology>
        <orientation evidence="5">Cytoplasmic side</orientation>
    </subcellularLocation>
    <subcellularLocation>
        <location evidence="6">Cleavage furrow</location>
    </subcellularLocation>
    <subcellularLocation>
        <location evidence="2">Cytoplasm</location>
        <location evidence="2">Cytoskeleton</location>
        <location evidence="2">Spindle</location>
    </subcellularLocation>
    <subcellularLocation>
        <location evidence="4">Cytoplasmic vesicle</location>
        <location evidence="4">Secretory vesicle</location>
        <location evidence="4">Acrosome</location>
    </subcellularLocation>
    <subcellularLocation>
        <location evidence="3">Midbody</location>
    </subcellularLocation>
    <subcellularLocation>
        <location evidence="1">Nucleus</location>
    </subcellularLocation>
</comment>
<evidence type="ECO:0000256" key="15">
    <source>
        <dbReference type="ARBA" id="ARBA00022723"/>
    </source>
</evidence>
<dbReference type="Pfam" id="PF00057">
    <property type="entry name" value="Ldl_recept_a"/>
    <property type="match status" value="3"/>
</dbReference>
<dbReference type="InterPro" id="IPR035976">
    <property type="entry name" value="Sushi/SCR/CCP_sf"/>
</dbReference>
<dbReference type="Pfam" id="PF00620">
    <property type="entry name" value="RhoGAP"/>
    <property type="match status" value="1"/>
</dbReference>
<dbReference type="InterPro" id="IPR000198">
    <property type="entry name" value="RhoGAP_dom"/>
</dbReference>
<dbReference type="PROSITE" id="PS01209">
    <property type="entry name" value="LDLRA_1"/>
    <property type="match status" value="2"/>
</dbReference>
<dbReference type="SMART" id="SM00109">
    <property type="entry name" value="C1"/>
    <property type="match status" value="1"/>
</dbReference>
<keyword evidence="12" id="KW-1017">Isopeptide bond</keyword>
<dbReference type="InterPro" id="IPR046349">
    <property type="entry name" value="C1-like_sf"/>
</dbReference>
<keyword evidence="26 33" id="KW-1015">Disulfide bond</keyword>
<dbReference type="GO" id="GO:0030496">
    <property type="term" value="C:midbody"/>
    <property type="evidence" value="ECO:0007669"/>
    <property type="project" value="UniProtKB-SubCell"/>
</dbReference>
<keyword evidence="19" id="KW-0832">Ubl conjugation</keyword>
<dbReference type="PROSITE" id="PS50068">
    <property type="entry name" value="LDLRA_2"/>
    <property type="match status" value="3"/>
</dbReference>
<dbReference type="InterPro" id="IPR023415">
    <property type="entry name" value="LDLR_class-A_CS"/>
</dbReference>
<dbReference type="SUPFAM" id="SSF48350">
    <property type="entry name" value="GTPase activation domain, GAP"/>
    <property type="match status" value="1"/>
</dbReference>
<dbReference type="InterPro" id="IPR002172">
    <property type="entry name" value="LDrepeatLR_classA_rpt"/>
</dbReference>
<evidence type="ECO:0000256" key="30">
    <source>
        <dbReference type="ARBA" id="ARBA00023329"/>
    </source>
</evidence>
<keyword evidence="28" id="KW-0539">Nucleus</keyword>
<keyword evidence="15" id="KW-0479">Metal-binding</keyword>
<evidence type="ECO:0000256" key="31">
    <source>
        <dbReference type="ARBA" id="ARBA00067896"/>
    </source>
</evidence>
<dbReference type="PANTHER" id="PTHR46199">
    <property type="entry name" value="RAC GTPASE-ACTIVATING PROTEIN 1"/>
    <property type="match status" value="1"/>
</dbReference>
<keyword evidence="14" id="KW-0132">Cell division</keyword>
<protein>
    <recommendedName>
        <fullName evidence="31">Rac GTPase-activating protein 1</fullName>
    </recommendedName>
    <alternativeName>
        <fullName evidence="32">Male germ cell RacGap</fullName>
    </alternativeName>
</protein>
<evidence type="ECO:0000256" key="35">
    <source>
        <dbReference type="SAM" id="MobiDB-lite"/>
    </source>
</evidence>
<dbReference type="GO" id="GO:0097149">
    <property type="term" value="C:centralspindlin complex"/>
    <property type="evidence" value="ECO:0007669"/>
    <property type="project" value="TreeGrafter"/>
</dbReference>
<dbReference type="GO" id="GO:0051256">
    <property type="term" value="P:mitotic spindle midzone assembly"/>
    <property type="evidence" value="ECO:0007669"/>
    <property type="project" value="TreeGrafter"/>
</dbReference>
<feature type="disulfide bond" evidence="33">
    <location>
        <begin position="648"/>
        <end position="666"/>
    </location>
</feature>
<dbReference type="AlphaFoldDB" id="A0A9P9YI82"/>
<gene>
    <name evidence="40" type="ORF">M5D96_009565</name>
</gene>
<evidence type="ECO:0000256" key="4">
    <source>
        <dbReference type="ARBA" id="ARBA00004218"/>
    </source>
</evidence>
<keyword evidence="34" id="KW-0768">Sushi</keyword>
<comment type="caution">
    <text evidence="34">Lacks conserved residue(s) required for the propagation of feature annotation.</text>
</comment>
<dbReference type="PRINTS" id="PR00261">
    <property type="entry name" value="LDLRECEPTOR"/>
</dbReference>
<evidence type="ECO:0000256" key="32">
    <source>
        <dbReference type="ARBA" id="ARBA00075869"/>
    </source>
</evidence>
<dbReference type="EMBL" id="JAMKOV010000012">
    <property type="protein sequence ID" value="KAI8037428.1"/>
    <property type="molecule type" value="Genomic_DNA"/>
</dbReference>
<evidence type="ECO:0000256" key="12">
    <source>
        <dbReference type="ARBA" id="ARBA00022499"/>
    </source>
</evidence>
<dbReference type="GO" id="GO:0051233">
    <property type="term" value="C:spindle midzone"/>
    <property type="evidence" value="ECO:0007669"/>
    <property type="project" value="TreeGrafter"/>
</dbReference>
<feature type="disulfide bond" evidence="33">
    <location>
        <begin position="682"/>
        <end position="694"/>
    </location>
</feature>
<keyword evidence="23" id="KW-0406">Ion transport</keyword>
<dbReference type="PROSITE" id="PS00479">
    <property type="entry name" value="ZF_DAG_PE_1"/>
    <property type="match status" value="1"/>
</dbReference>
<dbReference type="GO" id="GO:0001669">
    <property type="term" value="C:acrosomal vesicle"/>
    <property type="evidence" value="ECO:0007669"/>
    <property type="project" value="UniProtKB-SubCell"/>
</dbReference>
<evidence type="ECO:0000256" key="25">
    <source>
        <dbReference type="ARBA" id="ARBA00023136"/>
    </source>
</evidence>
<dbReference type="PROSITE" id="PS50923">
    <property type="entry name" value="SUSHI"/>
    <property type="match status" value="1"/>
</dbReference>
<dbReference type="GO" id="GO:0007266">
    <property type="term" value="P:Rho protein signal transduction"/>
    <property type="evidence" value="ECO:0007669"/>
    <property type="project" value="TreeGrafter"/>
</dbReference>
<keyword evidence="27" id="KW-0206">Cytoskeleton</keyword>
<dbReference type="SUPFAM" id="SSF57424">
    <property type="entry name" value="LDL receptor-like module"/>
    <property type="match status" value="3"/>
</dbReference>
<feature type="compositionally biased region" description="Polar residues" evidence="35">
    <location>
        <begin position="196"/>
        <end position="212"/>
    </location>
</feature>
<keyword evidence="36" id="KW-1133">Transmembrane helix</keyword>
<dbReference type="Proteomes" id="UP001059596">
    <property type="component" value="Unassembled WGS sequence"/>
</dbReference>
<keyword evidence="11" id="KW-0963">Cytoplasm</keyword>
<feature type="region of interest" description="Disordered" evidence="35">
    <location>
        <begin position="176"/>
        <end position="219"/>
    </location>
</feature>
<dbReference type="Gene3D" id="3.30.60.20">
    <property type="match status" value="1"/>
</dbReference>
<dbReference type="PROSITE" id="PS50238">
    <property type="entry name" value="RHOGAP"/>
    <property type="match status" value="1"/>
</dbReference>
<keyword evidence="36" id="KW-0812">Transmembrane</keyword>
<feature type="transmembrane region" description="Helical" evidence="36">
    <location>
        <begin position="873"/>
        <end position="895"/>
    </location>
</feature>
<evidence type="ECO:0000256" key="17">
    <source>
        <dbReference type="ARBA" id="ARBA00022782"/>
    </source>
</evidence>
<dbReference type="CDD" id="cd20821">
    <property type="entry name" value="C1_MgcRacGAP"/>
    <property type="match status" value="1"/>
</dbReference>